<name>A0A844SKV1_9BRAD</name>
<dbReference type="InterPro" id="IPR035069">
    <property type="entry name" value="TTHA1013/TTHA0281-like"/>
</dbReference>
<reference evidence="1 2" key="1">
    <citation type="submission" date="2019-12" db="EMBL/GenBank/DDBJ databases">
        <title>Draft genome sequences Bradyrhizobium cajani AMBPC1010, Bradyrhizobium pachyrhizi AMBPC1040 and Bradyrhizobium yuanmingense ALSPC3051, three plant growth promoting strains isolated from nodules of Cajanus cajan L. in Dominican Republic.</title>
        <authorList>
            <person name="Flores-Felix J.D."/>
            <person name="Araujo J."/>
            <person name="Diaz-Alcantara C."/>
            <person name="Gonzalez-Andres F."/>
            <person name="Velazquez E."/>
        </authorList>
    </citation>
    <scope>NUCLEOTIDE SEQUENCE [LARGE SCALE GENOMIC DNA]</scope>
    <source>
        <strain evidence="1 2">1040</strain>
    </source>
</reference>
<dbReference type="AlphaFoldDB" id="A0A844SKV1"/>
<accession>A0A844SKV1</accession>
<evidence type="ECO:0000313" key="1">
    <source>
        <dbReference type="EMBL" id="MVT64564.1"/>
    </source>
</evidence>
<evidence type="ECO:0008006" key="3">
    <source>
        <dbReference type="Google" id="ProtNLM"/>
    </source>
</evidence>
<comment type="caution">
    <text evidence="1">The sequence shown here is derived from an EMBL/GenBank/DDBJ whole genome shotgun (WGS) entry which is preliminary data.</text>
</comment>
<keyword evidence="2" id="KW-1185">Reference proteome</keyword>
<gene>
    <name evidence="1" type="ORF">GPL21_05480</name>
</gene>
<dbReference type="Gene3D" id="3.30.160.250">
    <property type="match status" value="1"/>
</dbReference>
<sequence length="108" mass="11971">MDLRELLSIPYLLEAEAVETEPGQWRVRLAYPELPGCTAEASVVEEALRELERRRIELIVRLVEEGKQPPIPRKPLTASDPLWTAQDLGLSDRVATLLGGATGPATRN</sequence>
<evidence type="ECO:0000313" key="2">
    <source>
        <dbReference type="Proteomes" id="UP000436468"/>
    </source>
</evidence>
<organism evidence="1 2">
    <name type="scientific">Bradyrhizobium pachyrhizi</name>
    <dbReference type="NCBI Taxonomy" id="280333"/>
    <lineage>
        <taxon>Bacteria</taxon>
        <taxon>Pseudomonadati</taxon>
        <taxon>Pseudomonadota</taxon>
        <taxon>Alphaproteobacteria</taxon>
        <taxon>Hyphomicrobiales</taxon>
        <taxon>Nitrobacteraceae</taxon>
        <taxon>Bradyrhizobium</taxon>
    </lineage>
</organism>
<dbReference type="RefSeq" id="WP_028334208.1">
    <property type="nucleotide sequence ID" value="NZ_LFIQ01000105.1"/>
</dbReference>
<proteinExistence type="predicted"/>
<dbReference type="EMBL" id="WQNF01000003">
    <property type="protein sequence ID" value="MVT64564.1"/>
    <property type="molecule type" value="Genomic_DNA"/>
</dbReference>
<dbReference type="SUPFAM" id="SSF143100">
    <property type="entry name" value="TTHA1013/TTHA0281-like"/>
    <property type="match status" value="1"/>
</dbReference>
<dbReference type="Proteomes" id="UP000436468">
    <property type="component" value="Unassembled WGS sequence"/>
</dbReference>
<protein>
    <recommendedName>
        <fullName evidence="3">HicB-like antitoxin of toxin-antitoxin system domain-containing protein</fullName>
    </recommendedName>
</protein>